<feature type="compositionally biased region" description="Basic and acidic residues" evidence="1">
    <location>
        <begin position="101"/>
        <end position="133"/>
    </location>
</feature>
<evidence type="ECO:0000256" key="1">
    <source>
        <dbReference type="SAM" id="MobiDB-lite"/>
    </source>
</evidence>
<feature type="compositionally biased region" description="Polar residues" evidence="1">
    <location>
        <begin position="340"/>
        <end position="354"/>
    </location>
</feature>
<feature type="compositionally biased region" description="Basic and acidic residues" evidence="1">
    <location>
        <begin position="359"/>
        <end position="373"/>
    </location>
</feature>
<keyword evidence="3" id="KW-1185">Reference proteome</keyword>
<dbReference type="AlphaFoldDB" id="A0AAV2H839"/>
<feature type="compositionally biased region" description="Basic and acidic residues" evidence="1">
    <location>
        <begin position="243"/>
        <end position="252"/>
    </location>
</feature>
<sequence>MDPQERTPSGEDLKKLHSGEDVKERHSGEGHKERHGEEGQKEIIRRGKDNKEHPKRRKDHKDRHKGEGHKERHGGEGHKERHGGEGHKERHGGERRKSRRRSVEDRRGSSVVRHGDEDHKERHVDEDHKERHGGERRKSRRLSVEDRRGSSVVRHGDEDHKERHGGERRKSRRRSVADRRGSSEGRPQIKRHESQSYQDVDDTQLAKNLRKQVSFTGLPVAEANLKAKAEKGDKKTKKKRGKGDRSKERDGKASVYDVSADEPTSKGTSIEDLVSENPSVNNNARKCKIMGVIGENEPVKVKGQWTFRSFSSRPRDEKGFQDIEFLDNFRDASFSEDDISFSTPQYYPTEQSPCQRGRSRAELVPENVSRRSQDFPAIPPSTRPHLGRRAKTCPGLSRRTGHRIDQRCRSLSLRSGTLR</sequence>
<protein>
    <submittedName>
        <fullName evidence="2">Uncharacterized protein</fullName>
    </submittedName>
</protein>
<feature type="compositionally biased region" description="Basic and acidic residues" evidence="1">
    <location>
        <begin position="1"/>
        <end position="52"/>
    </location>
</feature>
<proteinExistence type="predicted"/>
<dbReference type="EMBL" id="CAXITT010000047">
    <property type="protein sequence ID" value="CAL1529375.1"/>
    <property type="molecule type" value="Genomic_DNA"/>
</dbReference>
<feature type="region of interest" description="Disordered" evidence="1">
    <location>
        <begin position="1"/>
        <end position="277"/>
    </location>
</feature>
<reference evidence="2 3" key="1">
    <citation type="submission" date="2024-04" db="EMBL/GenBank/DDBJ databases">
        <authorList>
            <consortium name="Genoscope - CEA"/>
            <person name="William W."/>
        </authorList>
    </citation>
    <scope>NUCLEOTIDE SEQUENCE [LARGE SCALE GENOMIC DNA]</scope>
</reference>
<gene>
    <name evidence="2" type="ORF">GSLYS_00003530001</name>
</gene>
<feature type="compositionally biased region" description="Basic and acidic residues" evidence="1">
    <location>
        <begin position="142"/>
        <end position="165"/>
    </location>
</feature>
<dbReference type="Proteomes" id="UP001497497">
    <property type="component" value="Unassembled WGS sequence"/>
</dbReference>
<accession>A0AAV2H839</accession>
<name>A0AAV2H839_LYMST</name>
<feature type="region of interest" description="Disordered" evidence="1">
    <location>
        <begin position="340"/>
        <end position="401"/>
    </location>
</feature>
<comment type="caution">
    <text evidence="2">The sequence shown here is derived from an EMBL/GenBank/DDBJ whole genome shotgun (WGS) entry which is preliminary data.</text>
</comment>
<evidence type="ECO:0000313" key="3">
    <source>
        <dbReference type="Proteomes" id="UP001497497"/>
    </source>
</evidence>
<feature type="compositionally biased region" description="Basic residues" evidence="1">
    <location>
        <begin position="53"/>
        <end position="63"/>
    </location>
</feature>
<evidence type="ECO:0000313" key="2">
    <source>
        <dbReference type="EMBL" id="CAL1529375.1"/>
    </source>
</evidence>
<feature type="compositionally biased region" description="Basic and acidic residues" evidence="1">
    <location>
        <begin position="64"/>
        <end position="92"/>
    </location>
</feature>
<organism evidence="2 3">
    <name type="scientific">Lymnaea stagnalis</name>
    <name type="common">Great pond snail</name>
    <name type="synonym">Helix stagnalis</name>
    <dbReference type="NCBI Taxonomy" id="6523"/>
    <lineage>
        <taxon>Eukaryota</taxon>
        <taxon>Metazoa</taxon>
        <taxon>Spiralia</taxon>
        <taxon>Lophotrochozoa</taxon>
        <taxon>Mollusca</taxon>
        <taxon>Gastropoda</taxon>
        <taxon>Heterobranchia</taxon>
        <taxon>Euthyneura</taxon>
        <taxon>Panpulmonata</taxon>
        <taxon>Hygrophila</taxon>
        <taxon>Lymnaeoidea</taxon>
        <taxon>Lymnaeidae</taxon>
        <taxon>Lymnaea</taxon>
    </lineage>
</organism>